<evidence type="ECO:0000313" key="2">
    <source>
        <dbReference type="Proteomes" id="UP000246114"/>
    </source>
</evidence>
<comment type="caution">
    <text evidence="1">The sequence shown here is derived from an EMBL/GenBank/DDBJ whole genome shotgun (WGS) entry which is preliminary data.</text>
</comment>
<proteinExistence type="predicted"/>
<reference evidence="1 2" key="1">
    <citation type="submission" date="2018-03" db="EMBL/GenBank/DDBJ databases">
        <title>The uncultured portion of the human microbiome is neutrally assembled.</title>
        <authorList>
            <person name="Jeraldo P."/>
            <person name="Boardman L."/>
            <person name="White B.A."/>
            <person name="Nelson H."/>
            <person name="Goldenfeld N."/>
            <person name="Chia N."/>
        </authorList>
    </citation>
    <scope>NUCLEOTIDE SEQUENCE [LARGE SCALE GENOMIC DNA]</scope>
    <source>
        <strain evidence="1">CIM:MAG 903</strain>
    </source>
</reference>
<sequence>MIKRKKMKLMRTINNEEYFIKSYKEIINKIIEFKFLLYQYSGEMNFKLVELLNLKKTSEENMGVRLNTKLKLNLYINILIMAYSKLSEIDKNRHKKYLEEVIKELYKLYFQLDLEGYERIMDVLKFYGVYEYIKANIVYADTSLKKNIELKDIEDNKYNIKVYNDGLKIYKNNTFIKGCYYGLTKEEIDRINLLKKYR</sequence>
<dbReference type="EMBL" id="QAMZ01000014">
    <property type="protein sequence ID" value="PWL55054.1"/>
    <property type="molecule type" value="Genomic_DNA"/>
</dbReference>
<organism evidence="1 2">
    <name type="scientific">Clostridium cadaveris</name>
    <dbReference type="NCBI Taxonomy" id="1529"/>
    <lineage>
        <taxon>Bacteria</taxon>
        <taxon>Bacillati</taxon>
        <taxon>Bacillota</taxon>
        <taxon>Clostridia</taxon>
        <taxon>Eubacteriales</taxon>
        <taxon>Clostridiaceae</taxon>
        <taxon>Clostridium</taxon>
    </lineage>
</organism>
<protein>
    <submittedName>
        <fullName evidence="1">Uncharacterized protein</fullName>
    </submittedName>
</protein>
<dbReference type="AlphaFoldDB" id="A0A316M9W3"/>
<dbReference type="RefSeq" id="WP_168972675.1">
    <property type="nucleotide sequence ID" value="NZ_CP076620.1"/>
</dbReference>
<gene>
    <name evidence="1" type="ORF">DBY38_02815</name>
</gene>
<dbReference type="Proteomes" id="UP000246114">
    <property type="component" value="Unassembled WGS sequence"/>
</dbReference>
<name>A0A316M9W3_9CLOT</name>
<dbReference type="GeneID" id="90543992"/>
<accession>A0A316M9W3</accession>
<evidence type="ECO:0000313" key="1">
    <source>
        <dbReference type="EMBL" id="PWL55054.1"/>
    </source>
</evidence>